<dbReference type="NCBIfam" id="NF041874">
    <property type="entry name" value="EPS_EpsC"/>
    <property type="match status" value="1"/>
</dbReference>
<dbReference type="PROSITE" id="PS00101">
    <property type="entry name" value="HEXAPEP_TRANSFERASES"/>
    <property type="match status" value="1"/>
</dbReference>
<dbReference type="RefSeq" id="WP_198686466.1">
    <property type="nucleotide sequence ID" value="NZ_JAEIJD010000009.1"/>
</dbReference>
<dbReference type="Pfam" id="PF00132">
    <property type="entry name" value="Hexapep"/>
    <property type="match status" value="1"/>
</dbReference>
<evidence type="ECO:0000256" key="9">
    <source>
        <dbReference type="ARBA" id="ARBA00049486"/>
    </source>
</evidence>
<dbReference type="Proteomes" id="UP000613255">
    <property type="component" value="Unassembled WGS sequence"/>
</dbReference>
<evidence type="ECO:0000256" key="5">
    <source>
        <dbReference type="ARBA" id="ARBA00022605"/>
    </source>
</evidence>
<comment type="caution">
    <text evidence="11">The sequence shown here is derived from an EMBL/GenBank/DDBJ whole genome shotgun (WGS) entry which is preliminary data.</text>
</comment>
<dbReference type="AlphaFoldDB" id="A0A934HTG6"/>
<sequence length="269" mass="29523">MAEIRRNISPVDPVWDRIRDEAQEAIRKEPLMGGLIHACILHHKTLEKALSYRFAAKLYSNEMSMVVLREIADEAFAENPELIEAARADLVAVYERDPACHRLLQPVLYFKGYQAVQAYRIGNWLWTQGKRDLAYFIQMRVSEIFGVDIHPNARIGKGIMIDHAHSIVIGETAVVGDNVSMLHSVTLGGTGKEKEDRHPKIANGVLIGAGAKVLGNIPIGECSRIAAGSVVLQEVPAFTTVAGVPARIVGKSGCGQPSVSMNQLFPDYD</sequence>
<dbReference type="Gene3D" id="2.160.10.10">
    <property type="entry name" value="Hexapeptide repeat proteins"/>
    <property type="match status" value="1"/>
</dbReference>
<feature type="domain" description="Serine acetyltransferase N-terminal" evidence="10">
    <location>
        <begin position="14"/>
        <end position="118"/>
    </location>
</feature>
<comment type="catalytic activity">
    <reaction evidence="9">
        <text>L-serine + acetyl-CoA = O-acetyl-L-serine + CoA</text>
        <dbReference type="Rhea" id="RHEA:24560"/>
        <dbReference type="ChEBI" id="CHEBI:33384"/>
        <dbReference type="ChEBI" id="CHEBI:57287"/>
        <dbReference type="ChEBI" id="CHEBI:57288"/>
        <dbReference type="ChEBI" id="CHEBI:58340"/>
        <dbReference type="EC" id="2.3.1.30"/>
    </reaction>
</comment>
<dbReference type="EMBL" id="JAEIJD010000009">
    <property type="protein sequence ID" value="MBI6630440.1"/>
    <property type="molecule type" value="Genomic_DNA"/>
</dbReference>
<dbReference type="InterPro" id="IPR053376">
    <property type="entry name" value="Serine_acetyltransferase"/>
</dbReference>
<evidence type="ECO:0000256" key="7">
    <source>
        <dbReference type="ARBA" id="ARBA00022737"/>
    </source>
</evidence>
<accession>A0A934HTG6</accession>
<evidence type="ECO:0000256" key="2">
    <source>
        <dbReference type="ARBA" id="ARBA00007274"/>
    </source>
</evidence>
<evidence type="ECO:0000256" key="1">
    <source>
        <dbReference type="ARBA" id="ARBA00004876"/>
    </source>
</evidence>
<organism evidence="11 12">
    <name type="scientific">Pontibaca salina</name>
    <dbReference type="NCBI Taxonomy" id="2795731"/>
    <lineage>
        <taxon>Bacteria</taxon>
        <taxon>Pseudomonadati</taxon>
        <taxon>Pseudomonadota</taxon>
        <taxon>Alphaproteobacteria</taxon>
        <taxon>Rhodobacterales</taxon>
        <taxon>Roseobacteraceae</taxon>
        <taxon>Pontibaca</taxon>
    </lineage>
</organism>
<name>A0A934HTG6_9RHOB</name>
<keyword evidence="8 11" id="KW-0012">Acyltransferase</keyword>
<evidence type="ECO:0000256" key="8">
    <source>
        <dbReference type="ARBA" id="ARBA00023315"/>
    </source>
</evidence>
<keyword evidence="6 11" id="KW-0808">Transferase</keyword>
<comment type="similarity">
    <text evidence="2">Belongs to the transferase hexapeptide repeat family.</text>
</comment>
<dbReference type="GO" id="GO:0006535">
    <property type="term" value="P:cysteine biosynthetic process from serine"/>
    <property type="evidence" value="ECO:0007669"/>
    <property type="project" value="InterPro"/>
</dbReference>
<dbReference type="CDD" id="cd03354">
    <property type="entry name" value="LbH_SAT"/>
    <property type="match status" value="1"/>
</dbReference>
<dbReference type="SMART" id="SM00971">
    <property type="entry name" value="SATase_N"/>
    <property type="match status" value="1"/>
</dbReference>
<dbReference type="Gene3D" id="1.10.3130.10">
    <property type="entry name" value="serine acetyltransferase, domain 1"/>
    <property type="match status" value="1"/>
</dbReference>
<dbReference type="InterPro" id="IPR042122">
    <property type="entry name" value="Ser_AcTrfase_N_sf"/>
</dbReference>
<dbReference type="InterPro" id="IPR011004">
    <property type="entry name" value="Trimer_LpxA-like_sf"/>
</dbReference>
<comment type="pathway">
    <text evidence="1">Amino-acid biosynthesis; L-cysteine biosynthesis; L-cysteine from L-serine: step 1/2.</text>
</comment>
<dbReference type="SUPFAM" id="SSF51161">
    <property type="entry name" value="Trimeric LpxA-like enzymes"/>
    <property type="match status" value="1"/>
</dbReference>
<evidence type="ECO:0000256" key="6">
    <source>
        <dbReference type="ARBA" id="ARBA00022679"/>
    </source>
</evidence>
<dbReference type="Pfam" id="PF06426">
    <property type="entry name" value="SATase_N"/>
    <property type="match status" value="1"/>
</dbReference>
<evidence type="ECO:0000313" key="12">
    <source>
        <dbReference type="Proteomes" id="UP000613255"/>
    </source>
</evidence>
<dbReference type="GO" id="GO:0005737">
    <property type="term" value="C:cytoplasm"/>
    <property type="evidence" value="ECO:0007669"/>
    <property type="project" value="InterPro"/>
</dbReference>
<dbReference type="InterPro" id="IPR005881">
    <property type="entry name" value="Ser_O-AcTrfase"/>
</dbReference>
<dbReference type="InterPro" id="IPR001451">
    <property type="entry name" value="Hexapep"/>
</dbReference>
<keyword evidence="7" id="KW-0677">Repeat</keyword>
<dbReference type="GO" id="GO:0009001">
    <property type="term" value="F:serine O-acetyltransferase activity"/>
    <property type="evidence" value="ECO:0007669"/>
    <property type="project" value="UniProtKB-EC"/>
</dbReference>
<dbReference type="InterPro" id="IPR045304">
    <property type="entry name" value="LbH_SAT"/>
</dbReference>
<keyword evidence="12" id="KW-1185">Reference proteome</keyword>
<dbReference type="EC" id="2.3.1.30" evidence="3"/>
<dbReference type="InterPro" id="IPR010493">
    <property type="entry name" value="Ser_AcTrfase_N"/>
</dbReference>
<dbReference type="InterPro" id="IPR018357">
    <property type="entry name" value="Hexapep_transf_CS"/>
</dbReference>
<protein>
    <recommendedName>
        <fullName evidence="4">Serine acetyltransferase</fullName>
        <ecNumber evidence="3">2.3.1.30</ecNumber>
    </recommendedName>
</protein>
<evidence type="ECO:0000256" key="3">
    <source>
        <dbReference type="ARBA" id="ARBA00013266"/>
    </source>
</evidence>
<reference evidence="11" key="1">
    <citation type="submission" date="2020-12" db="EMBL/GenBank/DDBJ databases">
        <title>Pontibaca salina gen. nov., sp. nov., isolated from marine sediment.</title>
        <authorList>
            <person name="Bo J."/>
            <person name="Wang S."/>
            <person name="Song X."/>
            <person name="Du Z."/>
        </authorList>
    </citation>
    <scope>NUCLEOTIDE SEQUENCE</scope>
    <source>
        <strain evidence="11">S1109L</strain>
    </source>
</reference>
<dbReference type="FunFam" id="2.160.10.10:FF:000002">
    <property type="entry name" value="Serine acetyltransferase"/>
    <property type="match status" value="1"/>
</dbReference>
<evidence type="ECO:0000313" key="11">
    <source>
        <dbReference type="EMBL" id="MBI6630440.1"/>
    </source>
</evidence>
<dbReference type="PANTHER" id="PTHR42811">
    <property type="entry name" value="SERINE ACETYLTRANSFERASE"/>
    <property type="match status" value="1"/>
</dbReference>
<evidence type="ECO:0000259" key="10">
    <source>
        <dbReference type="SMART" id="SM00971"/>
    </source>
</evidence>
<dbReference type="NCBIfam" id="TIGR01172">
    <property type="entry name" value="cysE"/>
    <property type="match status" value="1"/>
</dbReference>
<evidence type="ECO:0000256" key="4">
    <source>
        <dbReference type="ARBA" id="ARBA00018522"/>
    </source>
</evidence>
<gene>
    <name evidence="11" type="primary">cysE</name>
    <name evidence="11" type="ORF">JAO82_11190</name>
</gene>
<keyword evidence="5" id="KW-0028">Amino-acid biosynthesis</keyword>
<proteinExistence type="inferred from homology"/>